<dbReference type="PROSITE" id="PS50137">
    <property type="entry name" value="DS_RBD"/>
    <property type="match status" value="1"/>
</dbReference>
<evidence type="ECO:0000256" key="16">
    <source>
        <dbReference type="ARBA" id="ARBA00023211"/>
    </source>
</evidence>
<keyword evidence="26" id="KW-1185">Reference proteome</keyword>
<evidence type="ECO:0000256" key="3">
    <source>
        <dbReference type="ARBA" id="ARBA00001946"/>
    </source>
</evidence>
<evidence type="ECO:0000256" key="21">
    <source>
        <dbReference type="PROSITE-ProRule" id="PRU00266"/>
    </source>
</evidence>
<feature type="compositionally biased region" description="Basic residues" evidence="22">
    <location>
        <begin position="868"/>
        <end position="881"/>
    </location>
</feature>
<evidence type="ECO:0000256" key="7">
    <source>
        <dbReference type="ARBA" id="ARBA00017706"/>
    </source>
</evidence>
<keyword evidence="10" id="KW-0479">Metal-binding</keyword>
<evidence type="ECO:0000256" key="13">
    <source>
        <dbReference type="ARBA" id="ARBA00022801"/>
    </source>
</evidence>
<dbReference type="GO" id="GO:0006364">
    <property type="term" value="P:rRNA processing"/>
    <property type="evidence" value="ECO:0007669"/>
    <property type="project" value="InterPro"/>
</dbReference>
<keyword evidence="9" id="KW-0540">Nuclease</keyword>
<comment type="similarity">
    <text evidence="5">Belongs to the ribonuclease III family.</text>
</comment>
<evidence type="ECO:0000256" key="9">
    <source>
        <dbReference type="ARBA" id="ARBA00022722"/>
    </source>
</evidence>
<dbReference type="Pfam" id="PF26050">
    <property type="entry name" value="Helical_CED_Drosha"/>
    <property type="match status" value="1"/>
</dbReference>
<evidence type="ECO:0000256" key="12">
    <source>
        <dbReference type="ARBA" id="ARBA00022759"/>
    </source>
</evidence>
<protein>
    <recommendedName>
        <fullName evidence="7">Ribonuclease 3</fullName>
        <ecNumber evidence="6">3.1.26.3</ecNumber>
    </recommendedName>
    <alternativeName>
        <fullName evidence="18">Ribonuclease III</fullName>
    </alternativeName>
    <alternativeName>
        <fullName evidence="19 20">protein Drosha</fullName>
    </alternativeName>
</protein>
<dbReference type="FunFam" id="1.10.1520.10:FF:000002">
    <property type="entry name" value="Drosha ribonuclease III"/>
    <property type="match status" value="1"/>
</dbReference>
<keyword evidence="12" id="KW-0255">Endonuclease</keyword>
<dbReference type="Gene3D" id="3.30.160.20">
    <property type="match status" value="1"/>
</dbReference>
<evidence type="ECO:0000256" key="6">
    <source>
        <dbReference type="ARBA" id="ARBA00012177"/>
    </source>
</evidence>
<keyword evidence="14" id="KW-0460">Magnesium</keyword>
<comment type="caution">
    <text evidence="25">The sequence shown here is derived from an EMBL/GenBank/DDBJ whole genome shotgun (WGS) entry which is preliminary data.</text>
</comment>
<feature type="compositionally biased region" description="Basic and acidic residues" evidence="22">
    <location>
        <begin position="850"/>
        <end position="860"/>
    </location>
</feature>
<evidence type="ECO:0000259" key="24">
    <source>
        <dbReference type="PROSITE" id="PS50142"/>
    </source>
</evidence>
<evidence type="ECO:0000256" key="8">
    <source>
        <dbReference type="ARBA" id="ARBA00022517"/>
    </source>
</evidence>
<dbReference type="EC" id="3.1.26.3" evidence="6"/>
<feature type="region of interest" description="Disordered" evidence="22">
    <location>
        <begin position="850"/>
        <end position="881"/>
    </location>
</feature>
<dbReference type="Gene3D" id="1.10.1520.10">
    <property type="entry name" value="Ribonuclease III domain"/>
    <property type="match status" value="2"/>
</dbReference>
<evidence type="ECO:0000256" key="20">
    <source>
        <dbReference type="ARBA" id="ARBA00083702"/>
    </source>
</evidence>
<evidence type="ECO:0000256" key="5">
    <source>
        <dbReference type="ARBA" id="ARBA00010183"/>
    </source>
</evidence>
<dbReference type="SMART" id="SM00358">
    <property type="entry name" value="DSRM"/>
    <property type="match status" value="1"/>
</dbReference>
<evidence type="ECO:0000256" key="14">
    <source>
        <dbReference type="ARBA" id="ARBA00022842"/>
    </source>
</evidence>
<dbReference type="Pfam" id="PF00035">
    <property type="entry name" value="dsrm"/>
    <property type="match status" value="1"/>
</dbReference>
<evidence type="ECO:0000313" key="25">
    <source>
        <dbReference type="EMBL" id="KAK6194848.1"/>
    </source>
</evidence>
<sequence>MEELERKRKHPHLLHPELWYNEPGQVNDGPLCRCSLKSQQTGIRHNIYPGEEEITTCDMGSNNKDKLFHYRVAMSPPTNFLTKCPTIIEFDNHEYIFEGFSIFSHYQLEKMPICRVIRFNIEYTIHFIQEPIPENYTVRSLDLFTQYLFNEILELMDIDWRGPGSKSTSACHIMHLMPRFSRSLPENGKEVLSMNEVLSFLIKSSKLLIDPVKLPRLLELDVSDWQNFIDAHRGMIVFYPGKRPCALRIDQLDRKQENPDVQTFPLIIHFGSRPAQLSYVGDPAYQRLWKQYIKFRHLLSSKPKVSASDKIKLNLKEQALQELRTKSTMKREVTVEISSEGFICTGLKADISQHAMLIPVLLGHLRFHKCLYVLEKEINYKFKDRYLLQLALTHTSYRVNYGTNPDHARNSLANAGRRQVEYGSRKVLMQNTRKRGLNILIDIMSRMGKGEETLSEIPHNERLEFLGDAVVEFLSSVHLFYMFPWLEEGGLSTYRTAIVQNQHLAILAKKLRLQEFMMYAHGPDLCHEYDLRHAMANCFEALMGALFIDGGIELADRIFGETLFGDDAELLATWRDVPHHPLQEDQPDGDRQWIESSHILQKLLKFEESIGVEFDHIRLLARAFTPRNVGYTNLTLGHNQRLEFLGDTVLQLIASEYLFKHFPEHHEGHLTLLRSSLVNNRTQSIVCDDLGMTEYVIYDRHIRDKGLLKTKEKADLLEAFIGAFYVDKDLDYCRVFCDVCFFPRLQDFILNQDWNDPKSQLQQCCLTLRELDGGEPDIPVYKVIESKGPTNTRMYVVAVYFRGERLATGQGHSIQQAEMSAATNAMNVRQELFPIIIHQKRFLESRHRNFSRLKDGRGDSSSESSPSSRKRSRSRSSVRRK</sequence>
<proteinExistence type="inferred from homology"/>
<dbReference type="GO" id="GO:0046872">
    <property type="term" value="F:metal ion binding"/>
    <property type="evidence" value="ECO:0007669"/>
    <property type="project" value="UniProtKB-KW"/>
</dbReference>
<dbReference type="InterPro" id="IPR014720">
    <property type="entry name" value="dsRBD_dom"/>
</dbReference>
<dbReference type="GO" id="GO:0031053">
    <property type="term" value="P:primary miRNA processing"/>
    <property type="evidence" value="ECO:0007669"/>
    <property type="project" value="TreeGrafter"/>
</dbReference>
<dbReference type="GO" id="GO:0031054">
    <property type="term" value="P:pre-miRNA processing"/>
    <property type="evidence" value="ECO:0007669"/>
    <property type="project" value="InterPro"/>
</dbReference>
<evidence type="ECO:0000256" key="4">
    <source>
        <dbReference type="ARBA" id="ARBA00004123"/>
    </source>
</evidence>
<dbReference type="EMBL" id="JAZGQO010000001">
    <property type="protein sequence ID" value="KAK6194848.1"/>
    <property type="molecule type" value="Genomic_DNA"/>
</dbReference>
<evidence type="ECO:0000256" key="17">
    <source>
        <dbReference type="ARBA" id="ARBA00023242"/>
    </source>
</evidence>
<dbReference type="GO" id="GO:0070877">
    <property type="term" value="C:microprocessor complex"/>
    <property type="evidence" value="ECO:0007669"/>
    <property type="project" value="TreeGrafter"/>
</dbReference>
<dbReference type="SUPFAM" id="SSF69065">
    <property type="entry name" value="RNase III domain-like"/>
    <property type="match status" value="2"/>
</dbReference>
<dbReference type="PANTHER" id="PTHR11207:SF0">
    <property type="entry name" value="RIBONUCLEASE 3"/>
    <property type="match status" value="1"/>
</dbReference>
<feature type="domain" description="RNase III" evidence="24">
    <location>
        <begin position="371"/>
        <end position="551"/>
    </location>
</feature>
<evidence type="ECO:0000256" key="11">
    <source>
        <dbReference type="ARBA" id="ARBA00022737"/>
    </source>
</evidence>
<accession>A0AAN8Q6Z7</accession>
<dbReference type="CDD" id="cd19877">
    <property type="entry name" value="DSRM_RNAse_III_meta_like"/>
    <property type="match status" value="1"/>
</dbReference>
<evidence type="ECO:0000256" key="1">
    <source>
        <dbReference type="ARBA" id="ARBA00000109"/>
    </source>
</evidence>
<dbReference type="Pfam" id="PF00636">
    <property type="entry name" value="Ribonuclease_3"/>
    <property type="match status" value="1"/>
</dbReference>
<dbReference type="GO" id="GO:0004525">
    <property type="term" value="F:ribonuclease III activity"/>
    <property type="evidence" value="ECO:0007669"/>
    <property type="project" value="UniProtKB-EC"/>
</dbReference>
<gene>
    <name evidence="25" type="ORF">SNE40_000388</name>
</gene>
<comment type="cofactor">
    <cofactor evidence="2">
        <name>Mn(2+)</name>
        <dbReference type="ChEBI" id="CHEBI:29035"/>
    </cofactor>
</comment>
<keyword evidence="16" id="KW-0464">Manganese</keyword>
<dbReference type="Pfam" id="PF14622">
    <property type="entry name" value="Ribonucleas_3_3"/>
    <property type="match status" value="1"/>
</dbReference>
<dbReference type="PROSITE" id="PS50142">
    <property type="entry name" value="RNASE_3_2"/>
    <property type="match status" value="2"/>
</dbReference>
<keyword evidence="8" id="KW-0690">Ribosome biogenesis</keyword>
<dbReference type="SUPFAM" id="SSF54768">
    <property type="entry name" value="dsRNA-binding domain-like"/>
    <property type="match status" value="1"/>
</dbReference>
<comment type="cofactor">
    <cofactor evidence="3">
        <name>Mg(2+)</name>
        <dbReference type="ChEBI" id="CHEBI:18420"/>
    </cofactor>
</comment>
<dbReference type="InterPro" id="IPR000999">
    <property type="entry name" value="RNase_III_dom"/>
</dbReference>
<feature type="domain" description="RNase III" evidence="24">
    <location>
        <begin position="603"/>
        <end position="729"/>
    </location>
</feature>
<dbReference type="CDD" id="cd00593">
    <property type="entry name" value="RIBOc"/>
    <property type="match status" value="2"/>
</dbReference>
<evidence type="ECO:0000256" key="19">
    <source>
        <dbReference type="ARBA" id="ARBA00078955"/>
    </source>
</evidence>
<evidence type="ECO:0000256" key="2">
    <source>
        <dbReference type="ARBA" id="ARBA00001936"/>
    </source>
</evidence>
<organism evidence="25 26">
    <name type="scientific">Patella caerulea</name>
    <name type="common">Rayed Mediterranean limpet</name>
    <dbReference type="NCBI Taxonomy" id="87958"/>
    <lineage>
        <taxon>Eukaryota</taxon>
        <taxon>Metazoa</taxon>
        <taxon>Spiralia</taxon>
        <taxon>Lophotrochozoa</taxon>
        <taxon>Mollusca</taxon>
        <taxon>Gastropoda</taxon>
        <taxon>Patellogastropoda</taxon>
        <taxon>Patelloidea</taxon>
        <taxon>Patellidae</taxon>
        <taxon>Patella</taxon>
    </lineage>
</organism>
<dbReference type="GO" id="GO:0003723">
    <property type="term" value="F:RNA binding"/>
    <property type="evidence" value="ECO:0007669"/>
    <property type="project" value="UniProtKB-UniRule"/>
</dbReference>
<reference evidence="25 26" key="1">
    <citation type="submission" date="2024-01" db="EMBL/GenBank/DDBJ databases">
        <title>The genome of the rayed Mediterranean limpet Patella caerulea (Linnaeus, 1758).</title>
        <authorList>
            <person name="Anh-Thu Weber A."/>
            <person name="Halstead-Nussloch G."/>
        </authorList>
    </citation>
    <scope>NUCLEOTIDE SEQUENCE [LARGE SCALE GENOMIC DNA]</scope>
    <source>
        <strain evidence="25">AATW-2023a</strain>
        <tissue evidence="25">Whole specimen</tissue>
    </source>
</reference>
<comment type="catalytic activity">
    <reaction evidence="1">
        <text>Endonucleolytic cleavage to 5'-phosphomonoester.</text>
        <dbReference type="EC" id="3.1.26.3"/>
    </reaction>
</comment>
<keyword evidence="13" id="KW-0378">Hydrolase</keyword>
<evidence type="ECO:0000256" key="15">
    <source>
        <dbReference type="ARBA" id="ARBA00022884"/>
    </source>
</evidence>
<dbReference type="InterPro" id="IPR036389">
    <property type="entry name" value="RNase_III_sf"/>
</dbReference>
<keyword evidence="15 21" id="KW-0694">RNA-binding</keyword>
<dbReference type="InterPro" id="IPR058938">
    <property type="entry name" value="Helical_CED_Drosha"/>
</dbReference>
<dbReference type="HAMAP" id="MF_00104">
    <property type="entry name" value="RNase_III"/>
    <property type="match status" value="1"/>
</dbReference>
<evidence type="ECO:0000256" key="22">
    <source>
        <dbReference type="SAM" id="MobiDB-lite"/>
    </source>
</evidence>
<dbReference type="PANTHER" id="PTHR11207">
    <property type="entry name" value="RIBONUCLEASE III"/>
    <property type="match status" value="1"/>
</dbReference>
<feature type="domain" description="DRBM" evidence="23">
    <location>
        <begin position="756"/>
        <end position="831"/>
    </location>
</feature>
<dbReference type="PROSITE" id="PS00517">
    <property type="entry name" value="RNASE_3_1"/>
    <property type="match status" value="1"/>
</dbReference>
<dbReference type="InterPro" id="IPR044442">
    <property type="entry name" value="RNAse_III_DSRM__animal"/>
</dbReference>
<keyword evidence="17" id="KW-0539">Nucleus</keyword>
<evidence type="ECO:0000256" key="10">
    <source>
        <dbReference type="ARBA" id="ARBA00022723"/>
    </source>
</evidence>
<dbReference type="AlphaFoldDB" id="A0AAN8Q6Z7"/>
<evidence type="ECO:0000256" key="18">
    <source>
        <dbReference type="ARBA" id="ARBA00032486"/>
    </source>
</evidence>
<comment type="subcellular location">
    <subcellularLocation>
        <location evidence="4">Nucleus</location>
    </subcellularLocation>
</comment>
<evidence type="ECO:0000313" key="26">
    <source>
        <dbReference type="Proteomes" id="UP001347796"/>
    </source>
</evidence>
<dbReference type="SMART" id="SM00535">
    <property type="entry name" value="RIBOc"/>
    <property type="match status" value="2"/>
</dbReference>
<dbReference type="FunFam" id="3.30.160.20:FF:000012">
    <property type="entry name" value="Drosha ribonuclease III"/>
    <property type="match status" value="1"/>
</dbReference>
<dbReference type="InterPro" id="IPR011907">
    <property type="entry name" value="RNase_III"/>
</dbReference>
<name>A0AAN8Q6Z7_PATCE</name>
<keyword evidence="11" id="KW-0677">Repeat</keyword>
<evidence type="ECO:0000259" key="23">
    <source>
        <dbReference type="PROSITE" id="PS50137"/>
    </source>
</evidence>
<dbReference type="Proteomes" id="UP001347796">
    <property type="component" value="Unassembled WGS sequence"/>
</dbReference>